<feature type="compositionally biased region" description="Basic and acidic residues" evidence="1">
    <location>
        <begin position="163"/>
        <end position="187"/>
    </location>
</feature>
<keyword evidence="3" id="KW-1185">Reference proteome</keyword>
<feature type="region of interest" description="Disordered" evidence="1">
    <location>
        <begin position="348"/>
        <end position="384"/>
    </location>
</feature>
<proteinExistence type="predicted"/>
<evidence type="ECO:0000313" key="2">
    <source>
        <dbReference type="EMBL" id="GJT38623.1"/>
    </source>
</evidence>
<feature type="compositionally biased region" description="Polar residues" evidence="1">
    <location>
        <begin position="98"/>
        <end position="109"/>
    </location>
</feature>
<name>A0ABQ5DK11_9ASTR</name>
<reference evidence="2" key="1">
    <citation type="journal article" date="2022" name="Int. J. Mol. Sci.">
        <title>Draft Genome of Tanacetum Coccineum: Genomic Comparison of Closely Related Tanacetum-Family Plants.</title>
        <authorList>
            <person name="Yamashiro T."/>
            <person name="Shiraishi A."/>
            <person name="Nakayama K."/>
            <person name="Satake H."/>
        </authorList>
    </citation>
    <scope>NUCLEOTIDE SEQUENCE</scope>
</reference>
<dbReference type="Proteomes" id="UP001151760">
    <property type="component" value="Unassembled WGS sequence"/>
</dbReference>
<feature type="compositionally biased region" description="Basic and acidic residues" evidence="1">
    <location>
        <begin position="348"/>
        <end position="363"/>
    </location>
</feature>
<feature type="compositionally biased region" description="Basic and acidic residues" evidence="1">
    <location>
        <begin position="374"/>
        <end position="384"/>
    </location>
</feature>
<accession>A0ABQ5DK11</accession>
<organism evidence="2 3">
    <name type="scientific">Tanacetum coccineum</name>
    <dbReference type="NCBI Taxonomy" id="301880"/>
    <lineage>
        <taxon>Eukaryota</taxon>
        <taxon>Viridiplantae</taxon>
        <taxon>Streptophyta</taxon>
        <taxon>Embryophyta</taxon>
        <taxon>Tracheophyta</taxon>
        <taxon>Spermatophyta</taxon>
        <taxon>Magnoliopsida</taxon>
        <taxon>eudicotyledons</taxon>
        <taxon>Gunneridae</taxon>
        <taxon>Pentapetalae</taxon>
        <taxon>asterids</taxon>
        <taxon>campanulids</taxon>
        <taxon>Asterales</taxon>
        <taxon>Asteraceae</taxon>
        <taxon>Asteroideae</taxon>
        <taxon>Anthemideae</taxon>
        <taxon>Anthemidinae</taxon>
        <taxon>Tanacetum</taxon>
    </lineage>
</organism>
<feature type="region of interest" description="Disordered" evidence="1">
    <location>
        <begin position="75"/>
        <end position="227"/>
    </location>
</feature>
<reference evidence="2" key="2">
    <citation type="submission" date="2022-01" db="EMBL/GenBank/DDBJ databases">
        <authorList>
            <person name="Yamashiro T."/>
            <person name="Shiraishi A."/>
            <person name="Satake H."/>
            <person name="Nakayama K."/>
        </authorList>
    </citation>
    <scope>NUCLEOTIDE SEQUENCE</scope>
</reference>
<feature type="region of interest" description="Disordered" evidence="1">
    <location>
        <begin position="12"/>
        <end position="48"/>
    </location>
</feature>
<gene>
    <name evidence="2" type="ORF">Tco_0938488</name>
</gene>
<evidence type="ECO:0000256" key="1">
    <source>
        <dbReference type="SAM" id="MobiDB-lite"/>
    </source>
</evidence>
<feature type="compositionally biased region" description="Acidic residues" evidence="1">
    <location>
        <begin position="202"/>
        <end position="227"/>
    </location>
</feature>
<protein>
    <submittedName>
        <fullName evidence="2">Uncharacterized protein</fullName>
    </submittedName>
</protein>
<sequence length="384" mass="42874">MFIKYFTSQILPKKSRGKGLQGKKTADTTKATVDVSEESDREPAIKRTASKRVVKKKVTIIADDKIVHELDVALEIVTEPVSKPARRRPTESKKTSRRQPGTCGSSEGTGVSPGVPDESIIIPATSSEGTESEYSKEENDDETIEWVNTNKEKENKDEDDDKSIDLEHTNNEETDDEFVHGEEHVQDDNEEMDDEFVHGDEQVNDDEDKEMTNAEVEESQNGDEEITDAAKVDAGKTEEDTTNAEINSLLDIKIQSEVPHIQSVFVLTVPALDASKLKKIDHSAKVLATFKSQVPTVVEHYLGSKIGDDLQNILQRHTADLILKYFVKASPEPSKIQTLTIDLEPKSEKSASEIRKIKKEQAGKQKMSKYTIKSTDKASLKKYD</sequence>
<evidence type="ECO:0000313" key="3">
    <source>
        <dbReference type="Proteomes" id="UP001151760"/>
    </source>
</evidence>
<comment type="caution">
    <text evidence="2">The sequence shown here is derived from an EMBL/GenBank/DDBJ whole genome shotgun (WGS) entry which is preliminary data.</text>
</comment>
<dbReference type="EMBL" id="BQNB010015318">
    <property type="protein sequence ID" value="GJT38623.1"/>
    <property type="molecule type" value="Genomic_DNA"/>
</dbReference>